<dbReference type="InterPro" id="IPR007061">
    <property type="entry name" value="MST-like"/>
</dbReference>
<dbReference type="RefSeq" id="WP_253648157.1">
    <property type="nucleotide sequence ID" value="NZ_BAAAMO010000001.1"/>
</dbReference>
<name>A0ABW3GC70_9NOCA</name>
<proteinExistence type="predicted"/>
<dbReference type="SUPFAM" id="SSF109854">
    <property type="entry name" value="DinB/YfiT-like putative metalloenzymes"/>
    <property type="match status" value="1"/>
</dbReference>
<sequence>MVTALGDAAVGLIEENLTAVRDIVVGLGDELASTRPALAGANPPTGIAVHCAGLVNFWLGSVIGGEKIPRDRDSEFTTTGPVDEIASLVDELLPRVRGWVDIGLTEGARDRTATGSTRTADSIRAASVEWMLLHVVRELSQHLGQLELTRDVLMSSAGRADEHR</sequence>
<evidence type="ECO:0000313" key="2">
    <source>
        <dbReference type="Proteomes" id="UP001597068"/>
    </source>
</evidence>
<dbReference type="Proteomes" id="UP001597068">
    <property type="component" value="Unassembled WGS sequence"/>
</dbReference>
<accession>A0ABW3GC70</accession>
<gene>
    <name evidence="1" type="ORF">ACFQ04_18150</name>
</gene>
<reference evidence="2" key="1">
    <citation type="journal article" date="2019" name="Int. J. Syst. Evol. Microbiol.">
        <title>The Global Catalogue of Microorganisms (GCM) 10K type strain sequencing project: providing services to taxonomists for standard genome sequencing and annotation.</title>
        <authorList>
            <consortium name="The Broad Institute Genomics Platform"/>
            <consortium name="The Broad Institute Genome Sequencing Center for Infectious Disease"/>
            <person name="Wu L."/>
            <person name="Ma J."/>
        </authorList>
    </citation>
    <scope>NUCLEOTIDE SEQUENCE [LARGE SCALE GENOMIC DNA]</scope>
    <source>
        <strain evidence="2">CCUG 50873</strain>
    </source>
</reference>
<comment type="caution">
    <text evidence="1">The sequence shown here is derived from an EMBL/GenBank/DDBJ whole genome shotgun (WGS) entry which is preliminary data.</text>
</comment>
<dbReference type="Gene3D" id="1.20.120.450">
    <property type="entry name" value="dinb family like domain"/>
    <property type="match status" value="1"/>
</dbReference>
<evidence type="ECO:0000313" key="1">
    <source>
        <dbReference type="EMBL" id="MFD0927668.1"/>
    </source>
</evidence>
<organism evidence="1 2">
    <name type="scientific">Williamsia deligens</name>
    <dbReference type="NCBI Taxonomy" id="321325"/>
    <lineage>
        <taxon>Bacteria</taxon>
        <taxon>Bacillati</taxon>
        <taxon>Actinomycetota</taxon>
        <taxon>Actinomycetes</taxon>
        <taxon>Mycobacteriales</taxon>
        <taxon>Nocardiaceae</taxon>
        <taxon>Williamsia</taxon>
    </lineage>
</organism>
<dbReference type="InterPro" id="IPR034660">
    <property type="entry name" value="DinB/YfiT-like"/>
</dbReference>
<keyword evidence="2" id="KW-1185">Reference proteome</keyword>
<dbReference type="EMBL" id="JBHTIL010000006">
    <property type="protein sequence ID" value="MFD0927668.1"/>
    <property type="molecule type" value="Genomic_DNA"/>
</dbReference>
<protein>
    <submittedName>
        <fullName evidence="1">DUF664 domain-containing protein</fullName>
    </submittedName>
</protein>
<dbReference type="Pfam" id="PF04978">
    <property type="entry name" value="MST"/>
    <property type="match status" value="1"/>
</dbReference>